<keyword evidence="2" id="KW-1185">Reference proteome</keyword>
<organism evidence="1 2">
    <name type="scientific">Legionella jamestowniensis</name>
    <dbReference type="NCBI Taxonomy" id="455"/>
    <lineage>
        <taxon>Bacteria</taxon>
        <taxon>Pseudomonadati</taxon>
        <taxon>Pseudomonadota</taxon>
        <taxon>Gammaproteobacteria</taxon>
        <taxon>Legionellales</taxon>
        <taxon>Legionellaceae</taxon>
        <taxon>Legionella</taxon>
    </lineage>
</organism>
<evidence type="ECO:0000313" key="2">
    <source>
        <dbReference type="Proteomes" id="UP000093336"/>
    </source>
</evidence>
<dbReference type="RefSeq" id="WP_065620380.1">
    <property type="nucleotide sequence ID" value="NZ_LYOZ01000003.1"/>
</dbReference>
<dbReference type="Proteomes" id="UP000093336">
    <property type="component" value="Unassembled WGS sequence"/>
</dbReference>
<sequence length="447" mass="51901">MKISKSTFLEQESSYPGYQVSVRDLEKIVQHYQEKYGIRLIINGTTPKYEARIKERQIEFEKQKQQFLQLKYARFLQIFLHGPDVLSTTDPFAINKNDGIFKEYYQEIRNKIAPFLNPQGKIISTLSPEELSELNELCKELSCRHIFDKKINEFIEMNADYIGLTSDESKDEIQEICDRLTGDEVVGYIFTGQRLTGRPHFEIYICLPGKAIRPISYAIWPIDYCNLEGKLQFGSPSAAGNYFTPELLKLYCKSNLRQQLIPQADVTSCGTLTMMYAKELLKEDAKQLKELTLSFTYYNKRGEKEHFFLPSPQVLRYSQVSLYNEALKAIVSKQNVAEKEQGIAHKNNKKYPFKTLEMILNNSLQIASDRGDVETQEENQRIIDLLPQFQEKWQAAYEEMCNKRQTMQQPSGNKYLFYSTHRMNSIAQGQYKASIVADDVVTHKCEM</sequence>
<protein>
    <recommendedName>
        <fullName evidence="3">Substrate of the Dot/Icm secretion system</fullName>
    </recommendedName>
</protein>
<comment type="caution">
    <text evidence="1">The sequence shown here is derived from an EMBL/GenBank/DDBJ whole genome shotgun (WGS) entry which is preliminary data.</text>
</comment>
<gene>
    <name evidence="1" type="ORF">A8135_08980</name>
</gene>
<name>A0ABX2Y3R1_9GAMM</name>
<proteinExistence type="predicted"/>
<accession>A0ABX2Y3R1</accession>
<evidence type="ECO:0000313" key="1">
    <source>
        <dbReference type="EMBL" id="OCH98885.1"/>
    </source>
</evidence>
<dbReference type="EMBL" id="LYOZ01000003">
    <property type="protein sequence ID" value="OCH98885.1"/>
    <property type="molecule type" value="Genomic_DNA"/>
</dbReference>
<evidence type="ECO:0008006" key="3">
    <source>
        <dbReference type="Google" id="ProtNLM"/>
    </source>
</evidence>
<reference evidence="1 2" key="1">
    <citation type="submission" date="2016-05" db="EMBL/GenBank/DDBJ databases">
        <authorList>
            <person name="Prochazka B."/>
            <person name="Indra A."/>
            <person name="Hasenberger P."/>
            <person name="Blaschitz M."/>
            <person name="Wagner L."/>
            <person name="Wewalka G."/>
            <person name="Sorschag S."/>
            <person name="Schmid D."/>
            <person name="Ruppitsch W."/>
        </authorList>
    </citation>
    <scope>NUCLEOTIDE SEQUENCE [LARGE SCALE GENOMIC DNA]</scope>
    <source>
        <strain evidence="1 2">974010_12</strain>
    </source>
</reference>